<dbReference type="AlphaFoldDB" id="A0A553JXA9"/>
<dbReference type="OrthoDB" id="3734314at2"/>
<evidence type="ECO:0000313" key="3">
    <source>
        <dbReference type="Proteomes" id="UP000317638"/>
    </source>
</evidence>
<comment type="caution">
    <text evidence="2">The sequence shown here is derived from an EMBL/GenBank/DDBJ whole genome shotgun (WGS) entry which is preliminary data.</text>
</comment>
<name>A0A553JXA9_9ACTN</name>
<dbReference type="RefSeq" id="WP_143939228.1">
    <property type="nucleotide sequence ID" value="NZ_VKKG01000006.1"/>
</dbReference>
<organism evidence="2 3">
    <name type="scientific">Tessaracoccus rhinocerotis</name>
    <dbReference type="NCBI Taxonomy" id="1689449"/>
    <lineage>
        <taxon>Bacteria</taxon>
        <taxon>Bacillati</taxon>
        <taxon>Actinomycetota</taxon>
        <taxon>Actinomycetes</taxon>
        <taxon>Propionibacteriales</taxon>
        <taxon>Propionibacteriaceae</taxon>
        <taxon>Tessaracoccus</taxon>
    </lineage>
</organism>
<dbReference type="EMBL" id="VKKG01000006">
    <property type="protein sequence ID" value="TRY17085.1"/>
    <property type="molecule type" value="Genomic_DNA"/>
</dbReference>
<proteinExistence type="predicted"/>
<accession>A0A553JXA9</accession>
<feature type="compositionally biased region" description="Basic and acidic residues" evidence="1">
    <location>
        <begin position="158"/>
        <end position="181"/>
    </location>
</feature>
<feature type="region of interest" description="Disordered" evidence="1">
    <location>
        <begin position="120"/>
        <end position="181"/>
    </location>
</feature>
<reference evidence="2 3" key="1">
    <citation type="submission" date="2019-07" db="EMBL/GenBank/DDBJ databases">
        <authorList>
            <person name="Zhou L.-Y."/>
        </authorList>
    </citation>
    <scope>NUCLEOTIDE SEQUENCE [LARGE SCALE GENOMIC DNA]</scope>
    <source>
        <strain evidence="2 3">YIM 101269</strain>
    </source>
</reference>
<sequence>MNENNKPGGWYDTNATKSDGEQHSQSDKTKEQLDALGEDARQHAEKFGEAAVKFAQEAGYAAAGFAGLVGDKAKAFYEEQKKQYAETHPDQDKDPGAKEFLEQLSEKLNKFVDDLAKGFKDMAERGRETKQPEGAGEQTAAQEDVADFGSVDPVNDPADLHEDPFTDQTSHDAVDDERRDI</sequence>
<evidence type="ECO:0000256" key="1">
    <source>
        <dbReference type="SAM" id="MobiDB-lite"/>
    </source>
</evidence>
<feature type="compositionally biased region" description="Basic and acidic residues" evidence="1">
    <location>
        <begin position="18"/>
        <end position="42"/>
    </location>
</feature>
<feature type="region of interest" description="Disordered" evidence="1">
    <location>
        <begin position="1"/>
        <end position="42"/>
    </location>
</feature>
<gene>
    <name evidence="2" type="ORF">FOJ82_14660</name>
</gene>
<feature type="region of interest" description="Disordered" evidence="1">
    <location>
        <begin position="81"/>
        <end position="100"/>
    </location>
</feature>
<feature type="compositionally biased region" description="Basic and acidic residues" evidence="1">
    <location>
        <begin position="120"/>
        <end position="131"/>
    </location>
</feature>
<protein>
    <submittedName>
        <fullName evidence="2">Uncharacterized protein</fullName>
    </submittedName>
</protein>
<keyword evidence="3" id="KW-1185">Reference proteome</keyword>
<evidence type="ECO:0000313" key="2">
    <source>
        <dbReference type="EMBL" id="TRY17085.1"/>
    </source>
</evidence>
<dbReference type="Proteomes" id="UP000317638">
    <property type="component" value="Unassembled WGS sequence"/>
</dbReference>